<reference evidence="1 2" key="1">
    <citation type="submission" date="2016-09" db="EMBL/GenBank/DDBJ databases">
        <title>Draft genome sequence for the type strain of Desulfuribacillus alkaliarsenatis AHT28, an obligately anaerobic, sulfidogenic bacterium isolated from Russian soda lake sediments.</title>
        <authorList>
            <person name="Abin C.A."/>
            <person name="Hollibaugh J.T."/>
        </authorList>
    </citation>
    <scope>NUCLEOTIDE SEQUENCE [LARGE SCALE GENOMIC DNA]</scope>
    <source>
        <strain evidence="1 2">AHT28</strain>
    </source>
</reference>
<dbReference type="AlphaFoldDB" id="A0A1E5G517"/>
<protein>
    <submittedName>
        <fullName evidence="1">Uncharacterized protein</fullName>
    </submittedName>
</protein>
<dbReference type="Proteomes" id="UP000094296">
    <property type="component" value="Unassembled WGS sequence"/>
</dbReference>
<evidence type="ECO:0000313" key="1">
    <source>
        <dbReference type="EMBL" id="OEF98272.1"/>
    </source>
</evidence>
<accession>A0A1E5G517</accession>
<dbReference type="OrthoDB" id="1496211at2"/>
<dbReference type="STRING" id="766136.BHF68_00895"/>
<organism evidence="1 2">
    <name type="scientific">Desulfuribacillus alkaliarsenatis</name>
    <dbReference type="NCBI Taxonomy" id="766136"/>
    <lineage>
        <taxon>Bacteria</taxon>
        <taxon>Bacillati</taxon>
        <taxon>Bacillota</taxon>
        <taxon>Desulfuribacillia</taxon>
        <taxon>Desulfuribacillales</taxon>
        <taxon>Desulfuribacillaceae</taxon>
        <taxon>Desulfuribacillus</taxon>
    </lineage>
</organism>
<gene>
    <name evidence="1" type="ORF">BHF68_00895</name>
</gene>
<dbReference type="EMBL" id="MIJE01000001">
    <property type="protein sequence ID" value="OEF98272.1"/>
    <property type="molecule type" value="Genomic_DNA"/>
</dbReference>
<name>A0A1E5G517_9FIRM</name>
<dbReference type="InterPro" id="IPR018840">
    <property type="entry name" value="DUF2441"/>
</dbReference>
<sequence>MECIKNEIYYHIQNSNSFNSLTNWSIGQTYFVGKNRNPFFGFFDSYGKGITDPNTSQIFSINYAASAMENYINTGKKDPAFANFYHFDSNRAVSELADTLNHYIRYVREILFEEVRKDFFPGYPSRQRGIWVIPNDCDITQAVNYWWSQLGAGNKKVFKVELTGKIHRSNQQYLTLRTDKLDVFRQEAFKYWVGVSGNTSIEDECLFEGFVTVLEEVNP</sequence>
<evidence type="ECO:0000313" key="2">
    <source>
        <dbReference type="Proteomes" id="UP000094296"/>
    </source>
</evidence>
<dbReference type="SUPFAM" id="SSF56399">
    <property type="entry name" value="ADP-ribosylation"/>
    <property type="match status" value="1"/>
</dbReference>
<keyword evidence="2" id="KW-1185">Reference proteome</keyword>
<comment type="caution">
    <text evidence="1">The sequence shown here is derived from an EMBL/GenBank/DDBJ whole genome shotgun (WGS) entry which is preliminary data.</text>
</comment>
<dbReference type="RefSeq" id="WP_069641764.1">
    <property type="nucleotide sequence ID" value="NZ_MIJE01000001.1"/>
</dbReference>
<proteinExistence type="predicted"/>
<dbReference type="Pfam" id="PF10386">
    <property type="entry name" value="DUF2441"/>
    <property type="match status" value="1"/>
</dbReference>